<feature type="domain" description="Mur ligase N-terminal catalytic" evidence="9">
    <location>
        <begin position="21"/>
        <end position="98"/>
    </location>
</feature>
<feature type="binding site" evidence="7">
    <location>
        <position position="187"/>
    </location>
    <ligand>
        <name>UDP-N-acetyl-alpha-D-muramoyl-L-alanyl-D-glutamate</name>
        <dbReference type="ChEBI" id="CHEBI:83900"/>
    </ligand>
</feature>
<keyword evidence="7" id="KW-0067">ATP-binding</keyword>
<feature type="binding site" evidence="7">
    <location>
        <position position="27"/>
    </location>
    <ligand>
        <name>UDP-N-acetyl-alpha-D-muramoyl-L-alanyl-D-glutamate</name>
        <dbReference type="ChEBI" id="CHEBI:83900"/>
    </ligand>
</feature>
<evidence type="ECO:0000256" key="4">
    <source>
        <dbReference type="ARBA" id="ARBA00022984"/>
    </source>
</evidence>
<comment type="PTM">
    <text evidence="7">Carboxylation is probably crucial for Mg(2+) binding and, consequently, for the gamma-phosphate positioning of ATP.</text>
</comment>
<accession>A0A0W0X477</accession>
<dbReference type="SUPFAM" id="SSF53244">
    <property type="entry name" value="MurD-like peptide ligases, peptide-binding domain"/>
    <property type="match status" value="1"/>
</dbReference>
<dbReference type="InterPro" id="IPR036565">
    <property type="entry name" value="Mur-like_cat_sf"/>
</dbReference>
<dbReference type="Gene3D" id="3.90.190.20">
    <property type="entry name" value="Mur ligase, C-terminal domain"/>
    <property type="match status" value="1"/>
</dbReference>
<keyword evidence="3 7" id="KW-0133">Cell shape</keyword>
<dbReference type="AlphaFoldDB" id="A0A0W0X477"/>
<dbReference type="InterPro" id="IPR004101">
    <property type="entry name" value="Mur_ligase_C"/>
</dbReference>
<dbReference type="PANTHER" id="PTHR23135:SF4">
    <property type="entry name" value="UDP-N-ACETYLMURAMOYL-L-ALANYL-D-GLUTAMATE--2,6-DIAMINOPIMELATE LIGASE MURE HOMOLOG, CHLOROPLASTIC"/>
    <property type="match status" value="1"/>
</dbReference>
<feature type="modified residue" description="N6-carboxylysine" evidence="7">
    <location>
        <position position="221"/>
    </location>
</feature>
<dbReference type="GO" id="GO:0000287">
    <property type="term" value="F:magnesium ion binding"/>
    <property type="evidence" value="ECO:0007669"/>
    <property type="project" value="UniProtKB-UniRule"/>
</dbReference>
<feature type="binding site" evidence="7">
    <location>
        <position position="153"/>
    </location>
    <ligand>
        <name>UDP-N-acetyl-alpha-D-muramoyl-L-alanyl-D-glutamate</name>
        <dbReference type="ChEBI" id="CHEBI:83900"/>
    </ligand>
</feature>
<dbReference type="GO" id="GO:0009252">
    <property type="term" value="P:peptidoglycan biosynthetic process"/>
    <property type="evidence" value="ECO:0007669"/>
    <property type="project" value="UniProtKB-UniRule"/>
</dbReference>
<evidence type="ECO:0000256" key="1">
    <source>
        <dbReference type="ARBA" id="ARBA00005898"/>
    </source>
</evidence>
<evidence type="ECO:0000313" key="13">
    <source>
        <dbReference type="Proteomes" id="UP000054725"/>
    </source>
</evidence>
<dbReference type="RefSeq" id="WP_058503199.1">
    <property type="nucleotide sequence ID" value="NZ_CAAAIF010000002.1"/>
</dbReference>
<dbReference type="PATRIC" id="fig|45070.6.peg.112"/>
<dbReference type="InterPro" id="IPR036615">
    <property type="entry name" value="Mur_ligase_C_dom_sf"/>
</dbReference>
<dbReference type="EMBL" id="LNYO01000001">
    <property type="protein sequence ID" value="KTD39343.1"/>
    <property type="molecule type" value="Genomic_DNA"/>
</dbReference>
<dbReference type="Gene3D" id="3.40.1190.10">
    <property type="entry name" value="Mur-like, catalytic domain"/>
    <property type="match status" value="1"/>
</dbReference>
<feature type="binding site" evidence="7">
    <location>
        <begin position="112"/>
        <end position="118"/>
    </location>
    <ligand>
        <name>ATP</name>
        <dbReference type="ChEBI" id="CHEBI:30616"/>
    </ligand>
</feature>
<evidence type="ECO:0000256" key="3">
    <source>
        <dbReference type="ARBA" id="ARBA00022960"/>
    </source>
</evidence>
<comment type="caution">
    <text evidence="7">Lacks conserved residue(s) required for the propagation of feature annotation.</text>
</comment>
<dbReference type="OrthoDB" id="9800958at2"/>
<dbReference type="UniPathway" id="UPA00219"/>
<evidence type="ECO:0000259" key="10">
    <source>
        <dbReference type="Pfam" id="PF02875"/>
    </source>
</evidence>
<dbReference type="Pfam" id="PF01225">
    <property type="entry name" value="Mur_ligase"/>
    <property type="match status" value="1"/>
</dbReference>
<feature type="binding site" evidence="7">
    <location>
        <position position="189"/>
    </location>
    <ligand>
        <name>UDP-N-acetyl-alpha-D-muramoyl-L-alanyl-D-glutamate</name>
        <dbReference type="ChEBI" id="CHEBI:83900"/>
    </ligand>
</feature>
<dbReference type="GO" id="GO:0008360">
    <property type="term" value="P:regulation of cell shape"/>
    <property type="evidence" value="ECO:0007669"/>
    <property type="project" value="UniProtKB-KW"/>
</dbReference>
<evidence type="ECO:0000259" key="11">
    <source>
        <dbReference type="Pfam" id="PF08245"/>
    </source>
</evidence>
<sequence>MKFAELMQPWVKANIPDCEILGLHNDSRQIKPGFLFFAYPGLVTDGRLFVYQAINAGAVALVYEPENWPSMHPIPSELPAVPLPGLATKLAEIASRFYGEPTKKMDVIGVTGTNGKTTITYQLAQAHNLLGSHSAYIGTIGQGEVGALQPLTNTTPDALSLQQLMHEYVQNSIKQVCIEVSSHALCQGRVDSIDFQQAIFTNLSHDHLDYHQTMEAYADAKAMLFEKPTLKWSIINQDDSCSLLMHQRSKAEQILSYGVREAADVRALHCDVSLKGTEIALSSPWGEHDLTINALGFFNVYNALAVFSSLLAYGYPVGKVVPIMAQLQAAPGRMEIVAKEPYAIVDYAHTPDALKNVLATLQKVKKGRIIVVFGCGGERDKTKRPIMGKIASEYADVAILTDDNPRTEDSLAIIDAIEAGMPSKTNHYKIPEREQAIAKAISLANKEDIILVAGKGHEDYQQIGNIHYPYSDKEVIYRLNSKKSARTDS</sequence>
<keyword evidence="5 7" id="KW-0131">Cell cycle</keyword>
<dbReference type="NCBIfam" id="TIGR01085">
    <property type="entry name" value="murE"/>
    <property type="match status" value="1"/>
</dbReference>
<dbReference type="SUPFAM" id="SSF53623">
    <property type="entry name" value="MurD-like peptide ligases, catalytic domain"/>
    <property type="match status" value="1"/>
</dbReference>
<dbReference type="GO" id="GO:0005524">
    <property type="term" value="F:ATP binding"/>
    <property type="evidence" value="ECO:0007669"/>
    <property type="project" value="UniProtKB-UniRule"/>
</dbReference>
<evidence type="ECO:0000256" key="8">
    <source>
        <dbReference type="RuleBase" id="RU004135"/>
    </source>
</evidence>
<dbReference type="EC" id="6.3.2.13" evidence="7"/>
<keyword evidence="7" id="KW-0460">Magnesium</keyword>
<feature type="binding site" evidence="7">
    <location>
        <position position="379"/>
    </location>
    <ligand>
        <name>meso-2,6-diaminopimelate</name>
        <dbReference type="ChEBI" id="CHEBI:57791"/>
    </ligand>
</feature>
<keyword evidence="2 7" id="KW-0132">Cell division</keyword>
<protein>
    <recommendedName>
        <fullName evidence="7">UDP-N-acetylmuramoyl-L-alanyl-D-glutamate--2,6-diaminopimelate ligase</fullName>
        <ecNumber evidence="7">6.3.2.13</ecNumber>
    </recommendedName>
    <alternativeName>
        <fullName evidence="7">Meso-A2pm-adding enzyme</fullName>
    </alternativeName>
    <alternativeName>
        <fullName evidence="7">Meso-diaminopimelate-adding enzyme</fullName>
    </alternativeName>
    <alternativeName>
        <fullName evidence="7">UDP-MurNAc-L-Ala-D-Glu:meso-diaminopimelate ligase</fullName>
    </alternativeName>
    <alternativeName>
        <fullName evidence="7">UDP-MurNAc-tripeptide synthetase</fullName>
    </alternativeName>
    <alternativeName>
        <fullName evidence="7">UDP-N-acetylmuramyl-tripeptide synthetase</fullName>
    </alternativeName>
</protein>
<name>A0A0W0X477_9GAMM</name>
<evidence type="ECO:0000313" key="12">
    <source>
        <dbReference type="EMBL" id="KTD39343.1"/>
    </source>
</evidence>
<comment type="function">
    <text evidence="7">Catalyzes the addition of meso-diaminopimelic acid to the nucleotide precursor UDP-N-acetylmuramoyl-L-alanyl-D-glutamate (UMAG) in the biosynthesis of bacterial cell-wall peptidoglycan.</text>
</comment>
<keyword evidence="7" id="KW-0547">Nucleotide-binding</keyword>
<feature type="binding site" evidence="7">
    <location>
        <begin position="154"/>
        <end position="155"/>
    </location>
    <ligand>
        <name>UDP-N-acetyl-alpha-D-muramoyl-L-alanyl-D-glutamate</name>
        <dbReference type="ChEBI" id="CHEBI:83900"/>
    </ligand>
</feature>
<dbReference type="Gene3D" id="3.40.1390.10">
    <property type="entry name" value="MurE/MurF, N-terminal domain"/>
    <property type="match status" value="1"/>
</dbReference>
<comment type="caution">
    <text evidence="12">The sequence shown here is derived from an EMBL/GenBank/DDBJ whole genome shotgun (WGS) entry which is preliminary data.</text>
</comment>
<evidence type="ECO:0000256" key="5">
    <source>
        <dbReference type="ARBA" id="ARBA00023306"/>
    </source>
</evidence>
<dbReference type="NCBIfam" id="NF001126">
    <property type="entry name" value="PRK00139.1-4"/>
    <property type="match status" value="1"/>
</dbReference>
<feature type="short sequence motif" description="Meso-diaminopimelate recognition motif" evidence="7">
    <location>
        <begin position="403"/>
        <end position="406"/>
    </location>
</feature>
<evidence type="ECO:0000256" key="7">
    <source>
        <dbReference type="HAMAP-Rule" id="MF_00208"/>
    </source>
</evidence>
<evidence type="ECO:0000256" key="2">
    <source>
        <dbReference type="ARBA" id="ARBA00022618"/>
    </source>
</evidence>
<dbReference type="PANTHER" id="PTHR23135">
    <property type="entry name" value="MUR LIGASE FAMILY MEMBER"/>
    <property type="match status" value="1"/>
</dbReference>
<comment type="pathway">
    <text evidence="7 8">Cell wall biogenesis; peptidoglycan biosynthesis.</text>
</comment>
<comment type="cofactor">
    <cofactor evidence="7">
        <name>Mg(2+)</name>
        <dbReference type="ChEBI" id="CHEBI:18420"/>
    </cofactor>
</comment>
<feature type="binding site" evidence="7">
    <location>
        <position position="181"/>
    </location>
    <ligand>
        <name>UDP-N-acetyl-alpha-D-muramoyl-L-alanyl-D-glutamate</name>
        <dbReference type="ChEBI" id="CHEBI:83900"/>
    </ligand>
</feature>
<keyword evidence="13" id="KW-1185">Reference proteome</keyword>
<dbReference type="STRING" id="45070.Lnau_0110"/>
<dbReference type="InterPro" id="IPR005761">
    <property type="entry name" value="UDP-N-AcMur-Glu-dNH2Pim_ligase"/>
</dbReference>
<dbReference type="Pfam" id="PF08245">
    <property type="entry name" value="Mur_ligase_M"/>
    <property type="match status" value="1"/>
</dbReference>
<keyword evidence="6 7" id="KW-0961">Cell wall biogenesis/degradation</keyword>
<dbReference type="GO" id="GO:0005737">
    <property type="term" value="C:cytoplasm"/>
    <property type="evidence" value="ECO:0007669"/>
    <property type="project" value="UniProtKB-SubCell"/>
</dbReference>
<dbReference type="SUPFAM" id="SSF63418">
    <property type="entry name" value="MurE/MurF N-terminal domain"/>
    <property type="match status" value="1"/>
</dbReference>
<evidence type="ECO:0000256" key="6">
    <source>
        <dbReference type="ARBA" id="ARBA00023316"/>
    </source>
</evidence>
<organism evidence="12 13">
    <name type="scientific">Legionella nautarum</name>
    <dbReference type="NCBI Taxonomy" id="45070"/>
    <lineage>
        <taxon>Bacteria</taxon>
        <taxon>Pseudomonadati</taxon>
        <taxon>Pseudomonadota</taxon>
        <taxon>Gammaproteobacteria</taxon>
        <taxon>Legionellales</taxon>
        <taxon>Legionellaceae</taxon>
        <taxon>Legionella</taxon>
    </lineage>
</organism>
<dbReference type="GO" id="GO:0008765">
    <property type="term" value="F:UDP-N-acetylmuramoylalanyl-D-glutamate-2,6-diaminopimelate ligase activity"/>
    <property type="evidence" value="ECO:0007669"/>
    <property type="project" value="UniProtKB-UniRule"/>
</dbReference>
<gene>
    <name evidence="7" type="primary">murE</name>
    <name evidence="12" type="ORF">Lnau_0110</name>
</gene>
<keyword evidence="4 7" id="KW-0573">Peptidoglycan synthesis</keyword>
<dbReference type="GO" id="GO:0051301">
    <property type="term" value="P:cell division"/>
    <property type="evidence" value="ECO:0007669"/>
    <property type="project" value="UniProtKB-KW"/>
</dbReference>
<evidence type="ECO:0000259" key="9">
    <source>
        <dbReference type="Pfam" id="PF01225"/>
    </source>
</evidence>
<dbReference type="Proteomes" id="UP000054725">
    <property type="component" value="Unassembled WGS sequence"/>
</dbReference>
<dbReference type="Pfam" id="PF02875">
    <property type="entry name" value="Mur_ligase_C"/>
    <property type="match status" value="1"/>
</dbReference>
<reference evidence="12 13" key="1">
    <citation type="submission" date="2015-11" db="EMBL/GenBank/DDBJ databases">
        <title>Genomic analysis of 38 Legionella species identifies large and diverse effector repertoires.</title>
        <authorList>
            <person name="Burstein D."/>
            <person name="Amaro F."/>
            <person name="Zusman T."/>
            <person name="Lifshitz Z."/>
            <person name="Cohen O."/>
            <person name="Gilbert J.A."/>
            <person name="Pupko T."/>
            <person name="Shuman H.A."/>
            <person name="Segal G."/>
        </authorList>
    </citation>
    <scope>NUCLEOTIDE SEQUENCE [LARGE SCALE GENOMIC DNA]</scope>
    <source>
        <strain evidence="12 13">ATCC 49506</strain>
    </source>
</reference>
<dbReference type="GO" id="GO:0071555">
    <property type="term" value="P:cell wall organization"/>
    <property type="evidence" value="ECO:0007669"/>
    <property type="project" value="UniProtKB-KW"/>
</dbReference>
<dbReference type="InterPro" id="IPR013221">
    <property type="entry name" value="Mur_ligase_cen"/>
</dbReference>
<keyword evidence="7" id="KW-0436">Ligase</keyword>
<feature type="binding site" evidence="7">
    <location>
        <position position="458"/>
    </location>
    <ligand>
        <name>meso-2,6-diaminopimelate</name>
        <dbReference type="ChEBI" id="CHEBI:57791"/>
    </ligand>
</feature>
<proteinExistence type="inferred from homology"/>
<feature type="domain" description="Mur ligase central" evidence="11">
    <location>
        <begin position="110"/>
        <end position="307"/>
    </location>
</feature>
<dbReference type="InterPro" id="IPR035911">
    <property type="entry name" value="MurE/MurF_N"/>
</dbReference>
<feature type="binding site" evidence="7">
    <location>
        <position position="454"/>
    </location>
    <ligand>
        <name>meso-2,6-diaminopimelate</name>
        <dbReference type="ChEBI" id="CHEBI:57791"/>
    </ligand>
</feature>
<feature type="binding site" evidence="7">
    <location>
        <begin position="403"/>
        <end position="406"/>
    </location>
    <ligand>
        <name>meso-2,6-diaminopimelate</name>
        <dbReference type="ChEBI" id="CHEBI:57791"/>
    </ligand>
</feature>
<dbReference type="InterPro" id="IPR000713">
    <property type="entry name" value="Mur_ligase_N"/>
</dbReference>
<keyword evidence="7" id="KW-0963">Cytoplasm</keyword>
<comment type="subcellular location">
    <subcellularLocation>
        <location evidence="7 8">Cytoplasm</location>
    </subcellularLocation>
</comment>
<dbReference type="HAMAP" id="MF_00208">
    <property type="entry name" value="MurE"/>
    <property type="match status" value="1"/>
</dbReference>
<comment type="similarity">
    <text evidence="1 7">Belongs to the MurCDEF family. MurE subfamily.</text>
</comment>
<feature type="domain" description="Mur ligase C-terminal" evidence="10">
    <location>
        <begin position="332"/>
        <end position="456"/>
    </location>
</feature>
<dbReference type="NCBIfam" id="NF001124">
    <property type="entry name" value="PRK00139.1-2"/>
    <property type="match status" value="1"/>
</dbReference>
<comment type="catalytic activity">
    <reaction evidence="7">
        <text>UDP-N-acetyl-alpha-D-muramoyl-L-alanyl-D-glutamate + meso-2,6-diaminopimelate + ATP = UDP-N-acetyl-alpha-D-muramoyl-L-alanyl-gamma-D-glutamyl-meso-2,6-diaminopimelate + ADP + phosphate + H(+)</text>
        <dbReference type="Rhea" id="RHEA:23676"/>
        <dbReference type="ChEBI" id="CHEBI:15378"/>
        <dbReference type="ChEBI" id="CHEBI:30616"/>
        <dbReference type="ChEBI" id="CHEBI:43474"/>
        <dbReference type="ChEBI" id="CHEBI:57791"/>
        <dbReference type="ChEBI" id="CHEBI:83900"/>
        <dbReference type="ChEBI" id="CHEBI:83905"/>
        <dbReference type="ChEBI" id="CHEBI:456216"/>
        <dbReference type="EC" id="6.3.2.13"/>
    </reaction>
</comment>